<evidence type="ECO:0000313" key="2">
    <source>
        <dbReference type="Proteomes" id="UP001384579"/>
    </source>
</evidence>
<dbReference type="Proteomes" id="UP001384579">
    <property type="component" value="Unassembled WGS sequence"/>
</dbReference>
<comment type="caution">
    <text evidence="1">The sequence shown here is derived from an EMBL/GenBank/DDBJ whole genome shotgun (WGS) entry which is preliminary data.</text>
</comment>
<gene>
    <name evidence="1" type="ORF">WMG39_16825</name>
</gene>
<sequence length="121" mass="14133">MWQPLGTVTPSFDLWLPFPNQETGAGTVFRLQFISDGNIENIFSRFWFRRVWSPGFLRDKEVEPSQQLHPQKHSLILWLPIPPPLLEAGIAPYGYEICKEYRYKGKYAEPNLYVSLDVFTV</sequence>
<name>A0ABU8YQN2_9CYAN</name>
<proteinExistence type="predicted"/>
<dbReference type="EMBL" id="JBBLXS010000222">
    <property type="protein sequence ID" value="MEK0186501.1"/>
    <property type="molecule type" value="Genomic_DNA"/>
</dbReference>
<evidence type="ECO:0000313" key="1">
    <source>
        <dbReference type="EMBL" id="MEK0186501.1"/>
    </source>
</evidence>
<protein>
    <submittedName>
        <fullName evidence="1">Uncharacterized protein</fullName>
    </submittedName>
</protein>
<accession>A0ABU8YQN2</accession>
<organism evidence="1 2">
    <name type="scientific">Microcoleus anatoxicus PTRS2</name>
    <dbReference type="NCBI Taxonomy" id="2705321"/>
    <lineage>
        <taxon>Bacteria</taxon>
        <taxon>Bacillati</taxon>
        <taxon>Cyanobacteriota</taxon>
        <taxon>Cyanophyceae</taxon>
        <taxon>Oscillatoriophycideae</taxon>
        <taxon>Oscillatoriales</taxon>
        <taxon>Microcoleaceae</taxon>
        <taxon>Microcoleus</taxon>
        <taxon>Microcoleus anatoxicus</taxon>
    </lineage>
</organism>
<keyword evidence="2" id="KW-1185">Reference proteome</keyword>
<reference evidence="1 2" key="1">
    <citation type="journal article" date="2020" name="Harmful Algae">
        <title>Molecular and morphological characterization of a novel dihydroanatoxin-a producing Microcoleus species (cyanobacteria) from the Russian River, California, USA.</title>
        <authorList>
            <person name="Conklin K.Y."/>
            <person name="Stancheva R."/>
            <person name="Otten T.G."/>
            <person name="Fadness R."/>
            <person name="Boyer G.L."/>
            <person name="Read B."/>
            <person name="Zhang X."/>
            <person name="Sheath R.G."/>
        </authorList>
    </citation>
    <scope>NUCLEOTIDE SEQUENCE [LARGE SCALE GENOMIC DNA]</scope>
    <source>
        <strain evidence="1 2">PTRS2</strain>
    </source>
</reference>
<dbReference type="RefSeq" id="WP_340541629.1">
    <property type="nucleotide sequence ID" value="NZ_JBBLXS010000222.1"/>
</dbReference>